<accession>A0A346LU47</accession>
<organism evidence="1">
    <name type="scientific">Sulfolobus filamentous virus 1</name>
    <name type="common">SFV1</name>
    <name type="synonym">Sulfolobus virus SFV-1</name>
    <dbReference type="NCBI Taxonomy" id="2304198"/>
    <lineage>
        <taxon>Viruses</taxon>
        <taxon>Adnaviria</taxon>
        <taxon>Zilligvirae</taxon>
        <taxon>Taleaviricota</taxon>
        <taxon>Tokiviricetes</taxon>
        <taxon>Ligamenvirales</taxon>
        <taxon>Lipothrixviridae</taxon>
        <taxon>Alphalipothrixvirus</taxon>
        <taxon>Alphalipothrixvirus beppuense</taxon>
    </lineage>
</organism>
<reference evidence="1" key="1">
    <citation type="journal article" date="2018" name="Nat. Commun.">
        <title>Structural conservation in a membrane-enveloped filamentous virus infecting a hyperthermophilic acidophile.</title>
        <authorList>
            <person name="Liu Y."/>
            <person name="Osinski T."/>
            <person name="Wang F."/>
            <person name="Krupovic M."/>
            <person name="Schouten S."/>
            <person name="Kasson P."/>
            <person name="Prangishvili D."/>
            <person name="Egelman E.H."/>
        </authorList>
    </citation>
    <scope>NUCLEOTIDE SEQUENCE [LARGE SCALE GENOMIC DNA]</scope>
    <source>
        <strain evidence="1">S48</strain>
    </source>
</reference>
<keyword evidence="2" id="KW-1185">Reference proteome</keyword>
<dbReference type="EMBL" id="MH447526">
    <property type="protein sequence ID" value="AXQ00090.1"/>
    <property type="molecule type" value="Genomic_DNA"/>
</dbReference>
<organismHost>
    <name type="scientific">Saccharolobus shibatae</name>
    <dbReference type="NCBI Taxonomy" id="2286"/>
</organismHost>
<proteinExistence type="predicted"/>
<evidence type="ECO:0000313" key="1">
    <source>
        <dbReference type="EMBL" id="AXQ00090.1"/>
    </source>
</evidence>
<sequence>MKVAKKMDVQEINERYVEVLDILLKDRQKFYLTLITRGIIVINKDSLYVYQQIIDNTIQIIDNLATITNEIIKNPDINKNMLSEKNLKKFEEIRNYLLRANESLKKESEAHELLEKHIKNIILFQSILIHEIIYIANSTIGQVENSLDKKAIEQMQDKIIELIKKITT</sequence>
<name>A0A346LU47_SUFV1</name>
<gene>
    <name evidence="1" type="ORF">SFV1gp08</name>
</gene>
<evidence type="ECO:0000313" key="2">
    <source>
        <dbReference type="Proteomes" id="UP000263690"/>
    </source>
</evidence>
<dbReference type="Proteomes" id="UP000263690">
    <property type="component" value="Segment"/>
</dbReference>
<protein>
    <submittedName>
        <fullName evidence="1">Uncharacterized protein</fullName>
    </submittedName>
</protein>